<gene>
    <name evidence="2" type="ORF">BGZ97_005794</name>
</gene>
<feature type="region of interest" description="Disordered" evidence="1">
    <location>
        <begin position="70"/>
        <end position="111"/>
    </location>
</feature>
<feature type="region of interest" description="Disordered" evidence="1">
    <location>
        <begin position="466"/>
        <end position="502"/>
    </location>
</feature>
<feature type="compositionally biased region" description="Low complexity" evidence="1">
    <location>
        <begin position="550"/>
        <end position="560"/>
    </location>
</feature>
<protein>
    <submittedName>
        <fullName evidence="2">Uncharacterized protein</fullName>
    </submittedName>
</protein>
<dbReference type="OrthoDB" id="2436260at2759"/>
<keyword evidence="3" id="KW-1185">Reference proteome</keyword>
<proteinExistence type="predicted"/>
<evidence type="ECO:0000313" key="3">
    <source>
        <dbReference type="Proteomes" id="UP000823405"/>
    </source>
</evidence>
<feature type="compositionally biased region" description="Polar residues" evidence="1">
    <location>
        <begin position="96"/>
        <end position="111"/>
    </location>
</feature>
<evidence type="ECO:0000313" key="2">
    <source>
        <dbReference type="EMBL" id="KAG0291779.1"/>
    </source>
</evidence>
<feature type="region of interest" description="Disordered" evidence="1">
    <location>
        <begin position="534"/>
        <end position="581"/>
    </location>
</feature>
<dbReference type="Proteomes" id="UP000823405">
    <property type="component" value="Unassembled WGS sequence"/>
</dbReference>
<organism evidence="2 3">
    <name type="scientific">Linnemannia gamsii</name>
    <dbReference type="NCBI Taxonomy" id="64522"/>
    <lineage>
        <taxon>Eukaryota</taxon>
        <taxon>Fungi</taxon>
        <taxon>Fungi incertae sedis</taxon>
        <taxon>Mucoromycota</taxon>
        <taxon>Mortierellomycotina</taxon>
        <taxon>Mortierellomycetes</taxon>
        <taxon>Mortierellales</taxon>
        <taxon>Mortierellaceae</taxon>
        <taxon>Linnemannia</taxon>
    </lineage>
</organism>
<comment type="caution">
    <text evidence="2">The sequence shown here is derived from an EMBL/GenBank/DDBJ whole genome shotgun (WGS) entry which is preliminary data.</text>
</comment>
<accession>A0A9P6QQ22</accession>
<name>A0A9P6QQ22_9FUNG</name>
<feature type="compositionally biased region" description="Basic residues" evidence="1">
    <location>
        <begin position="561"/>
        <end position="571"/>
    </location>
</feature>
<sequence>MGVNDLSAKIKQITGKVESLLDKTCHVDLFGSFYALLNTRAYHTTAKQVAKEARVQVSCELSFDPVSSNKSLKRPNIAPHPPCNITGTRPAKAPHYTSSDPVSPAQNSAGSTTTVINIPSFSNLAPTLINTDQPDQPQQVTRVSLAEAIGELLLREPKEIFIDLDGHPSVTLQQREDKEYFGHIGLILDNLLSSKLSKAHTIIHADGPRSLEKEAEHKRRDERLQKLLDKLTATPTKDKLESGLGLKAVYRICRSTYRLPPEALEQDIHSITIPAGLSKNWTTSYKDELLIKLDLPSPAHLVLVSIVTGNDYTRGVPYYGLASNAAIIRHLDFGVLGAMTGKDLAEGFQKLVAESKAERKDQKRIDRADMQLTMTVADFQGAIRAFVSCQESPQSTDRPLPPPAYDVVRSTLLELEMRKARINSSRAKRIRVAAETRDASLVAESLMDTGEPSTLIVPAASASQQGYFDSGRGGKAKVKRTKKHRGQNRANRKRFNKWRKSMFRRRTDLARPYEPHEVYLPDASPVEEDALQHLTPSTPRPFKPNPDSINNNKDGNGNNKSNKKKRKKKPLKLPADKKGPKALKKSFGGAFKMLVLTAGSLWGCLRRATDLTSEEITQVVNRIDRAVFVMNSAKHVVLKMLEFFILRCLLPAQNQEDRPQDSHEDDAMFGDNALDLLLGKDSAGVIIRNFISFALRGSTSAQAGRKAEKPESVRAYALAISIFEQFRALHPSIKALNPDHIPLSKVQQDLAPKICLAIKMHY</sequence>
<dbReference type="AlphaFoldDB" id="A0A9P6QQ22"/>
<reference evidence="2" key="1">
    <citation type="journal article" date="2020" name="Fungal Divers.">
        <title>Resolving the Mortierellaceae phylogeny through synthesis of multi-gene phylogenetics and phylogenomics.</title>
        <authorList>
            <person name="Vandepol N."/>
            <person name="Liber J."/>
            <person name="Desiro A."/>
            <person name="Na H."/>
            <person name="Kennedy M."/>
            <person name="Barry K."/>
            <person name="Grigoriev I.V."/>
            <person name="Miller A.N."/>
            <person name="O'Donnell K."/>
            <person name="Stajich J.E."/>
            <person name="Bonito G."/>
        </authorList>
    </citation>
    <scope>NUCLEOTIDE SEQUENCE</scope>
    <source>
        <strain evidence="2">NVP60</strain>
    </source>
</reference>
<evidence type="ECO:0000256" key="1">
    <source>
        <dbReference type="SAM" id="MobiDB-lite"/>
    </source>
</evidence>
<dbReference type="EMBL" id="JAAAIN010002596">
    <property type="protein sequence ID" value="KAG0291779.1"/>
    <property type="molecule type" value="Genomic_DNA"/>
</dbReference>
<feature type="compositionally biased region" description="Basic residues" evidence="1">
    <location>
        <begin position="474"/>
        <end position="502"/>
    </location>
</feature>